<dbReference type="KEGG" id="cfj:CFIO01_05999"/>
<proteinExistence type="predicted"/>
<dbReference type="OrthoDB" id="5152093at2759"/>
<name>A0A010RZB3_9PEZI</name>
<feature type="region of interest" description="Disordered" evidence="1">
    <location>
        <begin position="137"/>
        <end position="157"/>
    </location>
</feature>
<organism evidence="3 4">
    <name type="scientific">Colletotrichum fioriniae PJ7</name>
    <dbReference type="NCBI Taxonomy" id="1445577"/>
    <lineage>
        <taxon>Eukaryota</taxon>
        <taxon>Fungi</taxon>
        <taxon>Dikarya</taxon>
        <taxon>Ascomycota</taxon>
        <taxon>Pezizomycotina</taxon>
        <taxon>Sordariomycetes</taxon>
        <taxon>Hypocreomycetidae</taxon>
        <taxon>Glomerellales</taxon>
        <taxon>Glomerellaceae</taxon>
        <taxon>Colletotrichum</taxon>
        <taxon>Colletotrichum acutatum species complex</taxon>
    </lineage>
</organism>
<gene>
    <name evidence="3" type="ORF">CFIO01_05999</name>
</gene>
<dbReference type="eggNOG" id="ENOG502QQ2D">
    <property type="taxonomic scope" value="Eukaryota"/>
</dbReference>
<sequence length="207" mass="21156">MFQIEKLLVLALPALALAEEAFSPLKRQIVEIPCSESGRKDCGDGCIPLTYTCCPDQQGGCPLTSTCWLGNNGQYACCPIGKQCVGPGGVNTEPGSTVTSTLFFTESVPDEETSTSFFASTSTATFTLTSEIGSTSAETSLVPKPTTSLPAPSIVSNTPTTTAALPTITANSTTARPPPVTVNGANTHHGGSILQAMAAGAVALLAL</sequence>
<feature type="chain" id="PRO_5001456248" evidence="2">
    <location>
        <begin position="19"/>
        <end position="207"/>
    </location>
</feature>
<evidence type="ECO:0000256" key="2">
    <source>
        <dbReference type="SAM" id="SignalP"/>
    </source>
</evidence>
<dbReference type="HOGENOM" id="CLU_1409146_0_0_1"/>
<feature type="signal peptide" evidence="2">
    <location>
        <begin position="1"/>
        <end position="18"/>
    </location>
</feature>
<protein>
    <submittedName>
        <fullName evidence="3">GPI anchored serine-threonine rich protein</fullName>
    </submittedName>
</protein>
<dbReference type="EMBL" id="JARH01000046">
    <property type="protein sequence ID" value="EXF85951.1"/>
    <property type="molecule type" value="Genomic_DNA"/>
</dbReference>
<keyword evidence="2" id="KW-0732">Signal</keyword>
<reference evidence="3 4" key="1">
    <citation type="submission" date="2014-02" db="EMBL/GenBank/DDBJ databases">
        <title>The genome sequence of Colletotrichum fioriniae PJ7.</title>
        <authorList>
            <person name="Baroncelli R."/>
            <person name="Thon M.R."/>
        </authorList>
    </citation>
    <scope>NUCLEOTIDE SEQUENCE [LARGE SCALE GENOMIC DNA]</scope>
    <source>
        <strain evidence="3 4">PJ7</strain>
    </source>
</reference>
<keyword evidence="4" id="KW-1185">Reference proteome</keyword>
<evidence type="ECO:0000256" key="1">
    <source>
        <dbReference type="SAM" id="MobiDB-lite"/>
    </source>
</evidence>
<evidence type="ECO:0000313" key="3">
    <source>
        <dbReference type="EMBL" id="EXF85951.1"/>
    </source>
</evidence>
<evidence type="ECO:0000313" key="4">
    <source>
        <dbReference type="Proteomes" id="UP000020467"/>
    </source>
</evidence>
<comment type="caution">
    <text evidence="3">The sequence shown here is derived from an EMBL/GenBank/DDBJ whole genome shotgun (WGS) entry which is preliminary data.</text>
</comment>
<accession>A0A010RZB3</accession>
<dbReference type="AlphaFoldDB" id="A0A010RZB3"/>
<dbReference type="Proteomes" id="UP000020467">
    <property type="component" value="Unassembled WGS sequence"/>
</dbReference>